<accession>A0A2K6S6M8</accession>
<dbReference type="Ensembl" id="ENSSBOT00000016718.1">
    <property type="protein sequence ID" value="ENSSBOP00000003035.1"/>
    <property type="gene ID" value="ENSSBOG00000015298.1"/>
</dbReference>
<protein>
    <recommendedName>
        <fullName evidence="4">Secreted protein</fullName>
    </recommendedName>
</protein>
<dbReference type="OMA" id="HCCMQFL"/>
<proteinExistence type="predicted"/>
<keyword evidence="1" id="KW-0732">Signal</keyword>
<evidence type="ECO:0008006" key="4">
    <source>
        <dbReference type="Google" id="ProtNLM"/>
    </source>
</evidence>
<evidence type="ECO:0000313" key="2">
    <source>
        <dbReference type="Ensembl" id="ENSSBOP00000003035.1"/>
    </source>
</evidence>
<keyword evidence="3" id="KW-1185">Reference proteome</keyword>
<dbReference type="AlphaFoldDB" id="A0A2K6S6M8"/>
<dbReference type="GeneTree" id="ENSGT00860000135738"/>
<name>A0A2K6S6M8_SAIBB</name>
<feature type="signal peptide" evidence="1">
    <location>
        <begin position="1"/>
        <end position="17"/>
    </location>
</feature>
<sequence length="143" mass="15847">MFQGFLVLLGWEAACDAVIHCCMQFLPPYPFSSRPFTGVGTAYIKWRGGRGLRYFFFPPKGGTSLSKEKKACCTRLAGSDISQRRFACCHSQSKMPPLPRSQSATLLFCVPEMYPSGDPGMVGLARRLPGLLEGHLLIPEGWR</sequence>
<evidence type="ECO:0000313" key="3">
    <source>
        <dbReference type="Proteomes" id="UP000233220"/>
    </source>
</evidence>
<reference evidence="2" key="2">
    <citation type="submission" date="2025-09" db="UniProtKB">
        <authorList>
            <consortium name="Ensembl"/>
        </authorList>
    </citation>
    <scope>IDENTIFICATION</scope>
</reference>
<reference evidence="2" key="1">
    <citation type="submission" date="2025-08" db="UniProtKB">
        <authorList>
            <consortium name="Ensembl"/>
        </authorList>
    </citation>
    <scope>IDENTIFICATION</scope>
</reference>
<organism evidence="2 3">
    <name type="scientific">Saimiri boliviensis boliviensis</name>
    <name type="common">Bolivian squirrel monkey</name>
    <dbReference type="NCBI Taxonomy" id="39432"/>
    <lineage>
        <taxon>Eukaryota</taxon>
        <taxon>Metazoa</taxon>
        <taxon>Chordata</taxon>
        <taxon>Craniata</taxon>
        <taxon>Vertebrata</taxon>
        <taxon>Euteleostomi</taxon>
        <taxon>Mammalia</taxon>
        <taxon>Eutheria</taxon>
        <taxon>Euarchontoglires</taxon>
        <taxon>Primates</taxon>
        <taxon>Haplorrhini</taxon>
        <taxon>Platyrrhini</taxon>
        <taxon>Cebidae</taxon>
        <taxon>Saimiriinae</taxon>
        <taxon>Saimiri</taxon>
    </lineage>
</organism>
<feature type="chain" id="PRO_5014442593" description="Secreted protein" evidence="1">
    <location>
        <begin position="18"/>
        <end position="143"/>
    </location>
</feature>
<evidence type="ECO:0000256" key="1">
    <source>
        <dbReference type="SAM" id="SignalP"/>
    </source>
</evidence>
<dbReference type="Proteomes" id="UP000233220">
    <property type="component" value="Unplaced"/>
</dbReference>